<keyword evidence="5" id="KW-1185">Reference proteome</keyword>
<evidence type="ECO:0000313" key="6">
    <source>
        <dbReference type="Proteomes" id="UP000581087"/>
    </source>
</evidence>
<dbReference type="GO" id="GO:0006302">
    <property type="term" value="P:double-strand break repair"/>
    <property type="evidence" value="ECO:0007669"/>
    <property type="project" value="TreeGrafter"/>
</dbReference>
<dbReference type="GO" id="GO:0016887">
    <property type="term" value="F:ATP hydrolysis activity"/>
    <property type="evidence" value="ECO:0007669"/>
    <property type="project" value="InterPro"/>
</dbReference>
<dbReference type="InterPro" id="IPR027417">
    <property type="entry name" value="P-loop_NTPase"/>
</dbReference>
<evidence type="ECO:0000259" key="2">
    <source>
        <dbReference type="Pfam" id="PF13304"/>
    </source>
</evidence>
<protein>
    <submittedName>
        <fullName evidence="4">ATP-binding protein</fullName>
    </submittedName>
    <submittedName>
        <fullName evidence="3">Putative ATPase</fullName>
    </submittedName>
</protein>
<keyword evidence="1" id="KW-0742">SOS response</keyword>
<gene>
    <name evidence="3" type="ORF">BJ972_001713</name>
    <name evidence="4" type="ORF">ESP50_07875</name>
</gene>
<dbReference type="EMBL" id="JACCBI010000001">
    <property type="protein sequence ID" value="NYD67194.1"/>
    <property type="molecule type" value="Genomic_DNA"/>
</dbReference>
<proteinExistence type="predicted"/>
<evidence type="ECO:0000313" key="4">
    <source>
        <dbReference type="EMBL" id="RXZ86971.1"/>
    </source>
</evidence>
<dbReference type="Proteomes" id="UP000581087">
    <property type="component" value="Unassembled WGS sequence"/>
</dbReference>
<keyword evidence="4" id="KW-0067">ATP-binding</keyword>
<dbReference type="EMBL" id="SDPM01000003">
    <property type="protein sequence ID" value="RXZ86971.1"/>
    <property type="molecule type" value="Genomic_DNA"/>
</dbReference>
<dbReference type="PIRSF" id="PIRSF029347">
    <property type="entry name" value="RecF"/>
    <property type="match status" value="1"/>
</dbReference>
<feature type="domain" description="ATPase AAA-type core" evidence="2">
    <location>
        <begin position="23"/>
        <end position="349"/>
    </location>
</feature>
<dbReference type="RefSeq" id="WP_129173826.1">
    <property type="nucleotide sequence ID" value="NZ_JACCBI010000001.1"/>
</dbReference>
<keyword evidence="1" id="KW-0227">DNA damage</keyword>
<dbReference type="InterPro" id="IPR003959">
    <property type="entry name" value="ATPase_AAA_core"/>
</dbReference>
<reference evidence="4 5" key="1">
    <citation type="submission" date="2019-01" db="EMBL/GenBank/DDBJ databases">
        <title>Agromyces.</title>
        <authorList>
            <person name="Li J."/>
        </authorList>
    </citation>
    <scope>NUCLEOTIDE SEQUENCE [LARGE SCALE GENOMIC DNA]</scope>
    <source>
        <strain evidence="4 5">DSM 23870</strain>
    </source>
</reference>
<dbReference type="Proteomes" id="UP000292686">
    <property type="component" value="Unassembled WGS sequence"/>
</dbReference>
<keyword evidence="4" id="KW-0547">Nucleotide-binding</keyword>
<dbReference type="InterPro" id="IPR014555">
    <property type="entry name" value="RecF-like"/>
</dbReference>
<name>A0A4Q2MA75_9MICO</name>
<dbReference type="GO" id="GO:0009432">
    <property type="term" value="P:SOS response"/>
    <property type="evidence" value="ECO:0007669"/>
    <property type="project" value="UniProtKB-KW"/>
</dbReference>
<evidence type="ECO:0000313" key="5">
    <source>
        <dbReference type="Proteomes" id="UP000292686"/>
    </source>
</evidence>
<accession>A0A4Q2MA75</accession>
<dbReference type="FunFam" id="3.40.50.300:FF:002708">
    <property type="entry name" value="FeS assembly ATPase SufC"/>
    <property type="match status" value="1"/>
</dbReference>
<dbReference type="PANTHER" id="PTHR32182">
    <property type="entry name" value="DNA REPLICATION AND REPAIR PROTEIN RECF"/>
    <property type="match status" value="1"/>
</dbReference>
<comment type="caution">
    <text evidence="4">The sequence shown here is derived from an EMBL/GenBank/DDBJ whole genome shotgun (WGS) entry which is preliminary data.</text>
</comment>
<dbReference type="PANTHER" id="PTHR32182:SF25">
    <property type="entry name" value="SLR1056 PROTEIN"/>
    <property type="match status" value="1"/>
</dbReference>
<dbReference type="Gene3D" id="3.40.50.300">
    <property type="entry name" value="P-loop containing nucleotide triphosphate hydrolases"/>
    <property type="match status" value="2"/>
</dbReference>
<dbReference type="Pfam" id="PF13304">
    <property type="entry name" value="AAA_21"/>
    <property type="match status" value="1"/>
</dbReference>
<sequence length="386" mass="41590">MLETIAVANYRSLRSLVMPLDGLTVITGANGAGKSSLYRSLRLLASTAAGGIVAGLAREGGLGSTLWAGPENVSRAMRAGDVPVQGTRRSRPIELKLGFASDDLGYLIDLGLPTQNGPRSLFARDPEIKRELIFAGAVARPATLLVDRANAAVRVRDDAWSTLPRRIAPFESVLTEIADDDAAPEVLSVRRRVRGWRFYDNFRTDRDAPVRSPRLGTRTEVLDHSGDDLAAAVQTIIESGRRDRLDAEIDRAFPGSTVSVREDNGYFSVHLAQPGMLRDLATDELSDGTLRYLLLVAALLSPRPPELLVLNEPETSLHLDLLPRLGELIAAAAADTQVLVVSHAATLIDALTAAGGVERRLVKELGETTIDGFGVLDGPPWGWGER</sequence>
<evidence type="ECO:0000256" key="1">
    <source>
        <dbReference type="ARBA" id="ARBA00023236"/>
    </source>
</evidence>
<reference evidence="3 6" key="2">
    <citation type="submission" date="2020-07" db="EMBL/GenBank/DDBJ databases">
        <title>Sequencing the genomes of 1000 actinobacteria strains.</title>
        <authorList>
            <person name="Klenk H.-P."/>
        </authorList>
    </citation>
    <scope>NUCLEOTIDE SEQUENCE [LARGE SCALE GENOMIC DNA]</scope>
    <source>
        <strain evidence="3 6">DSM 23870</strain>
    </source>
</reference>
<dbReference type="SUPFAM" id="SSF52540">
    <property type="entry name" value="P-loop containing nucleoside triphosphate hydrolases"/>
    <property type="match status" value="1"/>
</dbReference>
<dbReference type="GO" id="GO:0005524">
    <property type="term" value="F:ATP binding"/>
    <property type="evidence" value="ECO:0007669"/>
    <property type="project" value="UniProtKB-KW"/>
</dbReference>
<dbReference type="AlphaFoldDB" id="A0A4Q2MA75"/>
<organism evidence="4 5">
    <name type="scientific">Agromyces atrinae</name>
    <dbReference type="NCBI Taxonomy" id="592376"/>
    <lineage>
        <taxon>Bacteria</taxon>
        <taxon>Bacillati</taxon>
        <taxon>Actinomycetota</taxon>
        <taxon>Actinomycetes</taxon>
        <taxon>Micrococcales</taxon>
        <taxon>Microbacteriaceae</taxon>
        <taxon>Agromyces</taxon>
    </lineage>
</organism>
<dbReference type="GO" id="GO:0000731">
    <property type="term" value="P:DNA synthesis involved in DNA repair"/>
    <property type="evidence" value="ECO:0007669"/>
    <property type="project" value="TreeGrafter"/>
</dbReference>
<dbReference type="OrthoDB" id="104167at2"/>
<evidence type="ECO:0000313" key="3">
    <source>
        <dbReference type="EMBL" id="NYD67194.1"/>
    </source>
</evidence>